<organism evidence="1 2">
    <name type="scientific">Araneus ventricosus</name>
    <name type="common">Orbweaver spider</name>
    <name type="synonym">Epeira ventricosa</name>
    <dbReference type="NCBI Taxonomy" id="182803"/>
    <lineage>
        <taxon>Eukaryota</taxon>
        <taxon>Metazoa</taxon>
        <taxon>Ecdysozoa</taxon>
        <taxon>Arthropoda</taxon>
        <taxon>Chelicerata</taxon>
        <taxon>Arachnida</taxon>
        <taxon>Araneae</taxon>
        <taxon>Araneomorphae</taxon>
        <taxon>Entelegynae</taxon>
        <taxon>Araneoidea</taxon>
        <taxon>Araneidae</taxon>
        <taxon>Araneus</taxon>
    </lineage>
</organism>
<evidence type="ECO:0000313" key="1">
    <source>
        <dbReference type="EMBL" id="GBO02842.1"/>
    </source>
</evidence>
<comment type="caution">
    <text evidence="1">The sequence shown here is derived from an EMBL/GenBank/DDBJ whole genome shotgun (WGS) entry which is preliminary data.</text>
</comment>
<dbReference type="AlphaFoldDB" id="A0A4Y2TRG4"/>
<proteinExistence type="predicted"/>
<evidence type="ECO:0000313" key="2">
    <source>
        <dbReference type="Proteomes" id="UP000499080"/>
    </source>
</evidence>
<gene>
    <name evidence="1" type="ORF">AVEN_182348_1</name>
</gene>
<keyword evidence="2" id="KW-1185">Reference proteome</keyword>
<name>A0A4Y2TRG4_ARAVE</name>
<reference evidence="1 2" key="1">
    <citation type="journal article" date="2019" name="Sci. Rep.">
        <title>Orb-weaving spider Araneus ventricosus genome elucidates the spidroin gene catalogue.</title>
        <authorList>
            <person name="Kono N."/>
            <person name="Nakamura H."/>
            <person name="Ohtoshi R."/>
            <person name="Moran D.A.P."/>
            <person name="Shinohara A."/>
            <person name="Yoshida Y."/>
            <person name="Fujiwara M."/>
            <person name="Mori M."/>
            <person name="Tomita M."/>
            <person name="Arakawa K."/>
        </authorList>
    </citation>
    <scope>NUCLEOTIDE SEQUENCE [LARGE SCALE GENOMIC DNA]</scope>
</reference>
<protein>
    <submittedName>
        <fullName evidence="1">Uncharacterized protein</fullName>
    </submittedName>
</protein>
<dbReference type="EMBL" id="BGPR01030372">
    <property type="protein sequence ID" value="GBO02842.1"/>
    <property type="molecule type" value="Genomic_DNA"/>
</dbReference>
<accession>A0A4Y2TRG4</accession>
<dbReference type="Proteomes" id="UP000499080">
    <property type="component" value="Unassembled WGS sequence"/>
</dbReference>
<sequence length="142" mass="16479">MALLIWCKTESKVKRLGRQEENGYDNQSNFKECPAWFIYLRHRFHRAFNIEERVTRAFICVSRRLSVHGTLQFELELAHRLPERGEDSSIISSPVLHSSSPLSIFVLGNDRCRLYRSLLIPSVCVTFTAYTRNRSCSAVVSR</sequence>